<dbReference type="AlphaFoldDB" id="A0A1M4VM03"/>
<evidence type="ECO:0000256" key="6">
    <source>
        <dbReference type="HAMAP-Rule" id="MF_01350"/>
    </source>
</evidence>
<feature type="transmembrane region" description="Helical" evidence="6">
    <location>
        <begin position="337"/>
        <end position="360"/>
    </location>
</feature>
<dbReference type="PANTHER" id="PTHR11432:SF3">
    <property type="entry name" value="NADH-UBIQUINONE OXIDOREDUCTASE CHAIN 1"/>
    <property type="match status" value="1"/>
</dbReference>
<evidence type="ECO:0000256" key="3">
    <source>
        <dbReference type="ARBA" id="ARBA00022719"/>
    </source>
</evidence>
<gene>
    <name evidence="6" type="primary">nuoH</name>
    <name evidence="8" type="ORF">SAMN02745223_00939</name>
</gene>
<sequence length="365" mass="40239">MDFILSALDYLLGIPILGWGTHVGFIYVALLLLVCLLVFTAFILLADRKIWAAVQIRRGPNVVGPFGLLQSFADLLKFAFKEVVIPAGADKILFIAAPLITATLALSAWAVVPVNEGWVIADLNVGILYILAISSLGVYGVIIGGWASNSKYPFLGSLRSAAQMVSYEVSIGLVIITVLLCVGSLNLSDIVRAQYEMGLAHMIGLPQLSFLNWFWLPLFPMFVVFYVSALAETNRPPFDLAEGESELVAGFMTEYSSTPYMLFMLGEYISILLMCAMTTILFLGGWASPIDLPPFTWIPGVIWFVLKLSLVFFMFAMAKAIVPRYRYDQLMRIGWKVFLPLSLVTVIVLAFILQLTGWGWHGGVA</sequence>
<comment type="function">
    <text evidence="6">NDH-1 shuttles electrons from NADH, via FMN and iron-sulfur (Fe-S) centers, to quinones in the respiratory chain. The immediate electron acceptor for the enzyme in this species is believed to be ubiquinone. Couples the redox reaction to proton translocation (for every two electrons transferred, four hydrogen ions are translocated across the cytoplasmic membrane), and thus conserves the redox energy in a proton gradient. This subunit may bind ubiquinone.</text>
</comment>
<comment type="similarity">
    <text evidence="6 7">Belongs to the complex I subunit 1 family.</text>
</comment>
<evidence type="ECO:0000256" key="1">
    <source>
        <dbReference type="ARBA" id="ARBA00004141"/>
    </source>
</evidence>
<proteinExistence type="inferred from homology"/>
<keyword evidence="6" id="KW-1003">Cell membrane</keyword>
<dbReference type="GO" id="GO:0003954">
    <property type="term" value="F:NADH dehydrogenase activity"/>
    <property type="evidence" value="ECO:0007669"/>
    <property type="project" value="TreeGrafter"/>
</dbReference>
<dbReference type="RefSeq" id="WP_082093879.1">
    <property type="nucleotide sequence ID" value="NZ_FQVC01000002.1"/>
</dbReference>
<dbReference type="InterPro" id="IPR018086">
    <property type="entry name" value="NADH_UbQ_OxRdtase_su1_CS"/>
</dbReference>
<dbReference type="GO" id="GO:0048038">
    <property type="term" value="F:quinone binding"/>
    <property type="evidence" value="ECO:0007669"/>
    <property type="project" value="UniProtKB-KW"/>
</dbReference>
<keyword evidence="2 6" id="KW-0812">Transmembrane</keyword>
<feature type="transmembrane region" description="Helical" evidence="6">
    <location>
        <begin position="260"/>
        <end position="283"/>
    </location>
</feature>
<feature type="transmembrane region" description="Helical" evidence="6">
    <location>
        <begin position="25"/>
        <end position="46"/>
    </location>
</feature>
<dbReference type="EC" id="7.1.1.-" evidence="6"/>
<keyword evidence="5 6" id="KW-0472">Membrane</keyword>
<dbReference type="GO" id="GO:0005886">
    <property type="term" value="C:plasma membrane"/>
    <property type="evidence" value="ECO:0007669"/>
    <property type="project" value="UniProtKB-SubCell"/>
</dbReference>
<dbReference type="Pfam" id="PF00146">
    <property type="entry name" value="NADHdh"/>
    <property type="match status" value="1"/>
</dbReference>
<dbReference type="PANTHER" id="PTHR11432">
    <property type="entry name" value="NADH DEHYDROGENASE SUBUNIT 1"/>
    <property type="match status" value="1"/>
</dbReference>
<dbReference type="GO" id="GO:0016655">
    <property type="term" value="F:oxidoreductase activity, acting on NAD(P)H, quinone or similar compound as acceptor"/>
    <property type="evidence" value="ECO:0007669"/>
    <property type="project" value="UniProtKB-UniRule"/>
</dbReference>
<feature type="transmembrane region" description="Helical" evidence="6">
    <location>
        <begin position="92"/>
        <end position="112"/>
    </location>
</feature>
<protein>
    <recommendedName>
        <fullName evidence="6">NADH-quinone oxidoreductase subunit H</fullName>
        <ecNumber evidence="6">7.1.1.-</ecNumber>
    </recommendedName>
    <alternativeName>
        <fullName evidence="6">NADH dehydrogenase I subunit H</fullName>
    </alternativeName>
    <alternativeName>
        <fullName evidence="6">NDH-1 subunit H</fullName>
    </alternativeName>
</protein>
<keyword evidence="6" id="KW-0830">Ubiquinone</keyword>
<keyword evidence="4 6" id="KW-1133">Transmembrane helix</keyword>
<dbReference type="OrthoDB" id="9803734at2"/>
<name>A0A1M4VM03_9HYPH</name>
<dbReference type="HAMAP" id="MF_01350">
    <property type="entry name" value="NDH1_NuoH"/>
    <property type="match status" value="1"/>
</dbReference>
<keyword evidence="3 6" id="KW-0874">Quinone</keyword>
<keyword evidence="6 7" id="KW-0520">NAD</keyword>
<comment type="catalytic activity">
    <reaction evidence="6">
        <text>a quinone + NADH + 5 H(+)(in) = a quinol + NAD(+) + 4 H(+)(out)</text>
        <dbReference type="Rhea" id="RHEA:57888"/>
        <dbReference type="ChEBI" id="CHEBI:15378"/>
        <dbReference type="ChEBI" id="CHEBI:24646"/>
        <dbReference type="ChEBI" id="CHEBI:57540"/>
        <dbReference type="ChEBI" id="CHEBI:57945"/>
        <dbReference type="ChEBI" id="CHEBI:132124"/>
    </reaction>
</comment>
<dbReference type="Proteomes" id="UP000184533">
    <property type="component" value="Unassembled WGS sequence"/>
</dbReference>
<organism evidence="8 9">
    <name type="scientific">Devosia limi DSM 17137</name>
    <dbReference type="NCBI Taxonomy" id="1121477"/>
    <lineage>
        <taxon>Bacteria</taxon>
        <taxon>Pseudomonadati</taxon>
        <taxon>Pseudomonadota</taxon>
        <taxon>Alphaproteobacteria</taxon>
        <taxon>Hyphomicrobiales</taxon>
        <taxon>Devosiaceae</taxon>
        <taxon>Devosia</taxon>
    </lineage>
</organism>
<accession>A0A1M4VM03</accession>
<feature type="transmembrane region" description="Helical" evidence="6">
    <location>
        <begin position="210"/>
        <end position="231"/>
    </location>
</feature>
<dbReference type="PROSITE" id="PS00668">
    <property type="entry name" value="COMPLEX1_ND1_2"/>
    <property type="match status" value="1"/>
</dbReference>
<evidence type="ECO:0000256" key="7">
    <source>
        <dbReference type="RuleBase" id="RU000471"/>
    </source>
</evidence>
<evidence type="ECO:0000256" key="2">
    <source>
        <dbReference type="ARBA" id="ARBA00022692"/>
    </source>
</evidence>
<keyword evidence="6" id="KW-1278">Translocase</keyword>
<evidence type="ECO:0000256" key="4">
    <source>
        <dbReference type="ARBA" id="ARBA00022989"/>
    </source>
</evidence>
<dbReference type="NCBIfam" id="NF004741">
    <property type="entry name" value="PRK06076.1-2"/>
    <property type="match status" value="1"/>
</dbReference>
<dbReference type="NCBIfam" id="NF004745">
    <property type="entry name" value="PRK06076.1-6"/>
    <property type="match status" value="1"/>
</dbReference>
<dbReference type="EMBL" id="FQVC01000002">
    <property type="protein sequence ID" value="SHE70091.1"/>
    <property type="molecule type" value="Genomic_DNA"/>
</dbReference>
<feature type="transmembrane region" description="Helical" evidence="6">
    <location>
        <begin position="295"/>
        <end position="316"/>
    </location>
</feature>
<evidence type="ECO:0000313" key="9">
    <source>
        <dbReference type="Proteomes" id="UP000184533"/>
    </source>
</evidence>
<feature type="transmembrane region" description="Helical" evidence="6">
    <location>
        <begin position="127"/>
        <end position="148"/>
    </location>
</feature>
<comment type="subcellular location">
    <subcellularLocation>
        <location evidence="6 7">Cell membrane</location>
        <topology evidence="6 7">Multi-pass membrane protein</topology>
    </subcellularLocation>
    <subcellularLocation>
        <location evidence="1">Membrane</location>
        <topology evidence="1">Multi-pass membrane protein</topology>
    </subcellularLocation>
</comment>
<dbReference type="GO" id="GO:0009060">
    <property type="term" value="P:aerobic respiration"/>
    <property type="evidence" value="ECO:0007669"/>
    <property type="project" value="TreeGrafter"/>
</dbReference>
<evidence type="ECO:0000313" key="8">
    <source>
        <dbReference type="EMBL" id="SHE70091.1"/>
    </source>
</evidence>
<evidence type="ECO:0000256" key="5">
    <source>
        <dbReference type="ARBA" id="ARBA00023136"/>
    </source>
</evidence>
<reference evidence="8 9" key="1">
    <citation type="submission" date="2016-11" db="EMBL/GenBank/DDBJ databases">
        <authorList>
            <person name="Jaros S."/>
            <person name="Januszkiewicz K."/>
            <person name="Wedrychowicz H."/>
        </authorList>
    </citation>
    <scope>NUCLEOTIDE SEQUENCE [LARGE SCALE GENOMIC DNA]</scope>
    <source>
        <strain evidence="8 9">DSM 17137</strain>
    </source>
</reference>
<feature type="transmembrane region" description="Helical" evidence="6">
    <location>
        <begin position="169"/>
        <end position="190"/>
    </location>
</feature>
<dbReference type="InterPro" id="IPR001694">
    <property type="entry name" value="NADH_UbQ_OxRdtase_su1/FPO"/>
</dbReference>
<comment type="subunit">
    <text evidence="6">NDH-1 is composed of 14 different subunits. Subunits NuoA, H, J, K, L, M, N constitute the membrane sector of the complex.</text>
</comment>